<dbReference type="SUPFAM" id="SSF53098">
    <property type="entry name" value="Ribonuclease H-like"/>
    <property type="match status" value="1"/>
</dbReference>
<dbReference type="InterPro" id="IPR036397">
    <property type="entry name" value="RNaseH_sf"/>
</dbReference>
<evidence type="ECO:0000313" key="1">
    <source>
        <dbReference type="EMBL" id="GBH30918.1"/>
    </source>
</evidence>
<sequence length="198" mass="22228">MKLITPSIVSSPMFAFLDFEASSLSKLSYPIEVAWVFEDGRSESYLIRPAQQWTDWDVEAEAVHHISQEMLQEDGLPHDVVAWRMVEQLSGHTLFASAPSWDGKWMSALLRAAKLPRHALRIRDPEEARAEAARRILAPVVSPERLHIEIDDLLNLVDVRREEGEPTHRALADALDEHRHWLDVVAAATALAGKAEGG</sequence>
<accession>A0A401J2S7</accession>
<dbReference type="InterPro" id="IPR012337">
    <property type="entry name" value="RNaseH-like_sf"/>
</dbReference>
<dbReference type="Proteomes" id="UP000290975">
    <property type="component" value="Unassembled WGS sequence"/>
</dbReference>
<comment type="caution">
    <text evidence="1">The sequence shown here is derived from an EMBL/GenBank/DDBJ whole genome shotgun (WGS) entry which is preliminary data.</text>
</comment>
<organism evidence="1 2">
    <name type="scientific">Sphingobium xenophagum</name>
    <dbReference type="NCBI Taxonomy" id="121428"/>
    <lineage>
        <taxon>Bacteria</taxon>
        <taxon>Pseudomonadati</taxon>
        <taxon>Pseudomonadota</taxon>
        <taxon>Alphaproteobacteria</taxon>
        <taxon>Sphingomonadales</taxon>
        <taxon>Sphingomonadaceae</taxon>
        <taxon>Sphingobium</taxon>
    </lineage>
</organism>
<proteinExistence type="predicted"/>
<dbReference type="RefSeq" id="WP_239018962.1">
    <property type="nucleotide sequence ID" value="NZ_BBQY01000008.1"/>
</dbReference>
<name>A0A401J2S7_SPHXE</name>
<dbReference type="Gene3D" id="3.30.420.10">
    <property type="entry name" value="Ribonuclease H-like superfamily/Ribonuclease H"/>
    <property type="match status" value="1"/>
</dbReference>
<dbReference type="AlphaFoldDB" id="A0A401J2S7"/>
<gene>
    <name evidence="1" type="ORF">MBESOW_P2174</name>
</gene>
<reference evidence="1 2" key="1">
    <citation type="submission" date="2014-12" db="EMBL/GenBank/DDBJ databases">
        <title>Whole genome sequencing of Sphingobium xenophagum OW59.</title>
        <authorList>
            <person name="Ohta Y."/>
            <person name="Nishi S."/>
            <person name="Hatada Y."/>
        </authorList>
    </citation>
    <scope>NUCLEOTIDE SEQUENCE [LARGE SCALE GENOMIC DNA]</scope>
    <source>
        <strain evidence="1 2">OW59</strain>
    </source>
</reference>
<protein>
    <submittedName>
        <fullName evidence="1">Uncharacterized protein</fullName>
    </submittedName>
</protein>
<dbReference type="GO" id="GO:0003676">
    <property type="term" value="F:nucleic acid binding"/>
    <property type="evidence" value="ECO:0007669"/>
    <property type="project" value="InterPro"/>
</dbReference>
<keyword evidence="2" id="KW-1185">Reference proteome</keyword>
<dbReference type="EMBL" id="BBQY01000008">
    <property type="protein sequence ID" value="GBH30918.1"/>
    <property type="molecule type" value="Genomic_DNA"/>
</dbReference>
<evidence type="ECO:0000313" key="2">
    <source>
        <dbReference type="Proteomes" id="UP000290975"/>
    </source>
</evidence>